<keyword evidence="2" id="KW-1185">Reference proteome</keyword>
<proteinExistence type="predicted"/>
<dbReference type="AlphaFoldDB" id="A0A562VEC8"/>
<evidence type="ECO:0000313" key="1">
    <source>
        <dbReference type="EMBL" id="TWJ16230.1"/>
    </source>
</evidence>
<organism evidence="1 2">
    <name type="scientific">Stackebrandtia albiflava</name>
    <dbReference type="NCBI Taxonomy" id="406432"/>
    <lineage>
        <taxon>Bacteria</taxon>
        <taxon>Bacillati</taxon>
        <taxon>Actinomycetota</taxon>
        <taxon>Actinomycetes</taxon>
        <taxon>Glycomycetales</taxon>
        <taxon>Glycomycetaceae</taxon>
        <taxon>Stackebrandtia</taxon>
    </lineage>
</organism>
<accession>A0A562VEC8</accession>
<evidence type="ECO:0008006" key="3">
    <source>
        <dbReference type="Google" id="ProtNLM"/>
    </source>
</evidence>
<sequence length="110" mass="11908">MTDVVIGEWSAEGSGLYYSAFEDEVLCFHEDGTGSHEFARPGTSQVEALRWRRVDEEHLSITLEGRAAVVTRVTVAVEDTPLAGRVEVLRMSPAVLSATEFGRGAPSGRA</sequence>
<dbReference type="EMBL" id="VLLL01000005">
    <property type="protein sequence ID" value="TWJ16230.1"/>
    <property type="molecule type" value="Genomic_DNA"/>
</dbReference>
<evidence type="ECO:0000313" key="2">
    <source>
        <dbReference type="Proteomes" id="UP000321617"/>
    </source>
</evidence>
<protein>
    <recommendedName>
        <fullName evidence="3">Lipocalin-like protein</fullName>
    </recommendedName>
</protein>
<gene>
    <name evidence="1" type="ORF">LX16_1957</name>
</gene>
<comment type="caution">
    <text evidence="1">The sequence shown here is derived from an EMBL/GenBank/DDBJ whole genome shotgun (WGS) entry which is preliminary data.</text>
</comment>
<dbReference type="Proteomes" id="UP000321617">
    <property type="component" value="Unassembled WGS sequence"/>
</dbReference>
<dbReference type="RefSeq" id="WP_147136289.1">
    <property type="nucleotide sequence ID" value="NZ_BAABIJ010000001.1"/>
</dbReference>
<name>A0A562VEC8_9ACTN</name>
<reference evidence="1 2" key="1">
    <citation type="journal article" date="2013" name="Stand. Genomic Sci.">
        <title>Genomic Encyclopedia of Type Strains, Phase I: The one thousand microbial genomes (KMG-I) project.</title>
        <authorList>
            <person name="Kyrpides N.C."/>
            <person name="Woyke T."/>
            <person name="Eisen J.A."/>
            <person name="Garrity G."/>
            <person name="Lilburn T.G."/>
            <person name="Beck B.J."/>
            <person name="Whitman W.B."/>
            <person name="Hugenholtz P."/>
            <person name="Klenk H.P."/>
        </authorList>
    </citation>
    <scope>NUCLEOTIDE SEQUENCE [LARGE SCALE GENOMIC DNA]</scope>
    <source>
        <strain evidence="1 2">DSM 45044</strain>
    </source>
</reference>
<dbReference type="OrthoDB" id="4548535at2"/>